<keyword evidence="5 11" id="KW-0808">Transferase</keyword>
<keyword evidence="6 11" id="KW-0548">Nucleotidyltransferase</keyword>
<dbReference type="SUPFAM" id="SSF52374">
    <property type="entry name" value="Nucleotidylyl transferase"/>
    <property type="match status" value="1"/>
</dbReference>
<dbReference type="InterPro" id="IPR004821">
    <property type="entry name" value="Cyt_trans-like"/>
</dbReference>
<dbReference type="InterPro" id="IPR005248">
    <property type="entry name" value="NadD/NMNAT"/>
</dbReference>
<dbReference type="Proteomes" id="UP000288953">
    <property type="component" value="Chromosome"/>
</dbReference>
<evidence type="ECO:0000256" key="10">
    <source>
        <dbReference type="ARBA" id="ARBA00048721"/>
    </source>
</evidence>
<organism evidence="13 14">
    <name type="scientific">Candidatus Pseudomonas adelgestsugas</name>
    <dbReference type="NCBI Taxonomy" id="1302376"/>
    <lineage>
        <taxon>Bacteria</taxon>
        <taxon>Pseudomonadati</taxon>
        <taxon>Pseudomonadota</taxon>
        <taxon>Gammaproteobacteria</taxon>
        <taxon>Pseudomonadales</taxon>
        <taxon>Pseudomonadaceae</taxon>
        <taxon>Pseudomonas</taxon>
    </lineage>
</organism>
<dbReference type="Gene3D" id="3.40.50.620">
    <property type="entry name" value="HUPs"/>
    <property type="match status" value="1"/>
</dbReference>
<accession>A0ABX5R8L5</accession>
<dbReference type="EMBL" id="CP026512">
    <property type="protein sequence ID" value="QAX81678.1"/>
    <property type="molecule type" value="Genomic_DNA"/>
</dbReference>
<dbReference type="InterPro" id="IPR014729">
    <property type="entry name" value="Rossmann-like_a/b/a_fold"/>
</dbReference>
<evidence type="ECO:0000256" key="8">
    <source>
        <dbReference type="ARBA" id="ARBA00022840"/>
    </source>
</evidence>
<dbReference type="CDD" id="cd02165">
    <property type="entry name" value="NMNAT"/>
    <property type="match status" value="1"/>
</dbReference>
<evidence type="ECO:0000256" key="1">
    <source>
        <dbReference type="ARBA" id="ARBA00002324"/>
    </source>
</evidence>
<evidence type="ECO:0000256" key="9">
    <source>
        <dbReference type="ARBA" id="ARBA00023027"/>
    </source>
</evidence>
<evidence type="ECO:0000256" key="11">
    <source>
        <dbReference type="HAMAP-Rule" id="MF_00244"/>
    </source>
</evidence>
<evidence type="ECO:0000256" key="6">
    <source>
        <dbReference type="ARBA" id="ARBA00022695"/>
    </source>
</evidence>
<protein>
    <recommendedName>
        <fullName evidence="11">Probable nicotinate-nucleotide adenylyltransferase</fullName>
        <ecNumber evidence="11">2.7.7.18</ecNumber>
    </recommendedName>
    <alternativeName>
        <fullName evidence="11">Deamido-NAD(+) diphosphorylase</fullName>
    </alternativeName>
    <alternativeName>
        <fullName evidence="11">Deamido-NAD(+) pyrophosphorylase</fullName>
    </alternativeName>
    <alternativeName>
        <fullName evidence="11">Nicotinate mononucleotide adenylyltransferase</fullName>
        <shortName evidence="11">NaMN adenylyltransferase</shortName>
    </alternativeName>
</protein>
<dbReference type="HAMAP" id="MF_00244">
    <property type="entry name" value="NaMN_adenylyltr"/>
    <property type="match status" value="1"/>
</dbReference>
<dbReference type="EC" id="2.7.7.18" evidence="11"/>
<evidence type="ECO:0000313" key="14">
    <source>
        <dbReference type="Proteomes" id="UP000288953"/>
    </source>
</evidence>
<dbReference type="NCBIfam" id="TIGR00482">
    <property type="entry name" value="nicotinate (nicotinamide) nucleotide adenylyltransferase"/>
    <property type="match status" value="1"/>
</dbReference>
<dbReference type="NCBIfam" id="NF000839">
    <property type="entry name" value="PRK00071.1-1"/>
    <property type="match status" value="1"/>
</dbReference>
<keyword evidence="8 11" id="KW-0067">ATP-binding</keyword>
<name>A0ABX5R8L5_9PSED</name>
<dbReference type="PANTHER" id="PTHR39321">
    <property type="entry name" value="NICOTINATE-NUCLEOTIDE ADENYLYLTRANSFERASE-RELATED"/>
    <property type="match status" value="1"/>
</dbReference>
<keyword evidence="9 11" id="KW-0520">NAD</keyword>
<dbReference type="GO" id="GO:0004515">
    <property type="term" value="F:nicotinate-nucleotide adenylyltransferase activity"/>
    <property type="evidence" value="ECO:0007669"/>
    <property type="project" value="UniProtKB-EC"/>
</dbReference>
<reference evidence="13 14" key="1">
    <citation type="journal article" date="2018" name="Genome Biol. Evol.">
        <title>Partnering With a Pest: Genomes of Hemlock Woolly Adelgid Symbionts Reveal Atypical Nutritional Provisioning Patterns in Dual-Obligate Bacteria.</title>
        <authorList>
            <person name="Weglarz K.M."/>
            <person name="Havill N.P."/>
            <person name="Burke G.R."/>
            <person name="von Dohlen C.D."/>
        </authorList>
    </citation>
    <scope>NUCLEOTIDE SEQUENCE [LARGE SCALE GENOMIC DNA]</scope>
    <source>
        <strain evidence="13 14">HWA_ENA</strain>
    </source>
</reference>
<evidence type="ECO:0000256" key="3">
    <source>
        <dbReference type="ARBA" id="ARBA00009014"/>
    </source>
</evidence>
<evidence type="ECO:0000313" key="13">
    <source>
        <dbReference type="EMBL" id="QAX81678.1"/>
    </source>
</evidence>
<evidence type="ECO:0000259" key="12">
    <source>
        <dbReference type="Pfam" id="PF01467"/>
    </source>
</evidence>
<dbReference type="PANTHER" id="PTHR39321:SF3">
    <property type="entry name" value="PHOSPHOPANTETHEINE ADENYLYLTRANSFERASE"/>
    <property type="match status" value="1"/>
</dbReference>
<feature type="domain" description="Cytidyltransferase-like" evidence="12">
    <location>
        <begin position="7"/>
        <end position="184"/>
    </location>
</feature>
<evidence type="ECO:0000256" key="4">
    <source>
        <dbReference type="ARBA" id="ARBA00022642"/>
    </source>
</evidence>
<proteinExistence type="inferred from homology"/>
<gene>
    <name evidence="11 13" type="primary">nadD</name>
    <name evidence="13" type="ORF">C3B55_00323</name>
</gene>
<sequence length="214" mass="24057">MAKRIGLLGGTFDPVHIGHMRSVLEVVDVLALDELRLMPCAQPLHRDKPQVSARQRFEMVHLAVEGIPLLVADARELTRDQPSYTIDILELIRTELAEDDQLFLLLGWDAFCVLPSWYRWQELLHYCHILVLQRQDVDNKLPDALCSLLATQSVNDPSAMTGPNGSIAFVWQTQLAVSATQIRQLLARGKSVRFLVPDAVLAYINAHGLYCALH</sequence>
<keyword evidence="4 11" id="KW-0662">Pyridine nucleotide biosynthesis</keyword>
<comment type="similarity">
    <text evidence="3 11">Belongs to the NadD family.</text>
</comment>
<comment type="catalytic activity">
    <reaction evidence="10 11">
        <text>nicotinate beta-D-ribonucleotide + ATP + H(+) = deamido-NAD(+) + diphosphate</text>
        <dbReference type="Rhea" id="RHEA:22860"/>
        <dbReference type="ChEBI" id="CHEBI:15378"/>
        <dbReference type="ChEBI" id="CHEBI:30616"/>
        <dbReference type="ChEBI" id="CHEBI:33019"/>
        <dbReference type="ChEBI" id="CHEBI:57502"/>
        <dbReference type="ChEBI" id="CHEBI:58437"/>
        <dbReference type="EC" id="2.7.7.18"/>
    </reaction>
</comment>
<dbReference type="Pfam" id="PF01467">
    <property type="entry name" value="CTP_transf_like"/>
    <property type="match status" value="1"/>
</dbReference>
<keyword evidence="14" id="KW-1185">Reference proteome</keyword>
<keyword evidence="7 11" id="KW-0547">Nucleotide-binding</keyword>
<evidence type="ECO:0000256" key="7">
    <source>
        <dbReference type="ARBA" id="ARBA00022741"/>
    </source>
</evidence>
<comment type="function">
    <text evidence="1 11">Catalyzes the reversible adenylation of nicotinate mononucleotide (NaMN) to nicotinic acid adenine dinucleotide (NaAD).</text>
</comment>
<evidence type="ECO:0000256" key="2">
    <source>
        <dbReference type="ARBA" id="ARBA00005019"/>
    </source>
</evidence>
<dbReference type="RefSeq" id="WP_129210832.1">
    <property type="nucleotide sequence ID" value="NZ_CP026512.1"/>
</dbReference>
<comment type="pathway">
    <text evidence="2 11">Cofactor biosynthesis; NAD(+) biosynthesis; deamido-NAD(+) from nicotinate D-ribonucleotide: step 1/1.</text>
</comment>
<evidence type="ECO:0000256" key="5">
    <source>
        <dbReference type="ARBA" id="ARBA00022679"/>
    </source>
</evidence>